<proteinExistence type="evidence at transcript level"/>
<protein>
    <submittedName>
        <fullName evidence="1">Putative secreted protein</fullName>
    </submittedName>
</protein>
<dbReference type="EMBL" id="GBBK01005643">
    <property type="protein sequence ID" value="JAC18839.1"/>
    <property type="molecule type" value="mRNA"/>
</dbReference>
<name>A0A023FDK9_AMBCJ</name>
<evidence type="ECO:0000313" key="1">
    <source>
        <dbReference type="EMBL" id="JAC18839.1"/>
    </source>
</evidence>
<dbReference type="AlphaFoldDB" id="A0A023FDK9"/>
<reference evidence="1" key="1">
    <citation type="submission" date="2014-03" db="EMBL/GenBank/DDBJ databases">
        <title>The sialotranscriptome of Amblyomma triste, Amblyomma parvum and Amblyomma cajennense ticks, uncovered by 454-based RNA-seq.</title>
        <authorList>
            <person name="Garcia G.R."/>
            <person name="Gardinassi L.G."/>
            <person name="Ribeiro J.M."/>
            <person name="Anatriello E."/>
            <person name="Ferreira B.R."/>
            <person name="Moreira H.N."/>
            <person name="Mafra C."/>
            <person name="Olegario M.M."/>
            <person name="Szabo P.J."/>
            <person name="Miranda-Santos I.K."/>
            <person name="Maruyama S.R."/>
        </authorList>
    </citation>
    <scope>NUCLEOTIDE SEQUENCE</scope>
    <source>
        <strain evidence="1">Uberlandia</strain>
        <tissue evidence="1">Salivary glands</tissue>
    </source>
</reference>
<sequence>MRYARKHFMLTLLSVTGEAVVFFFLFPACYADLCLQKYLREELVTTQTSLHDGGLKQRSSSWFRLRQHGALPFKKCYSIVGYGKASVML</sequence>
<organism evidence="1">
    <name type="scientific">Amblyomma cajennense</name>
    <name type="common">Cayenne tick</name>
    <name type="synonym">Acarus cajennensis</name>
    <dbReference type="NCBI Taxonomy" id="34607"/>
    <lineage>
        <taxon>Eukaryota</taxon>
        <taxon>Metazoa</taxon>
        <taxon>Ecdysozoa</taxon>
        <taxon>Arthropoda</taxon>
        <taxon>Chelicerata</taxon>
        <taxon>Arachnida</taxon>
        <taxon>Acari</taxon>
        <taxon>Parasitiformes</taxon>
        <taxon>Ixodida</taxon>
        <taxon>Ixodoidea</taxon>
        <taxon>Ixodidae</taxon>
        <taxon>Amblyomminae</taxon>
        <taxon>Amblyomma</taxon>
    </lineage>
</organism>
<accession>A0A023FDK9</accession>